<protein>
    <submittedName>
        <fullName evidence="1">Uncharacterized protein</fullName>
    </submittedName>
</protein>
<dbReference type="AlphaFoldDB" id="A0A380Z6Q4"/>
<accession>A0A380Z6Q4</accession>
<comment type="caution">
    <text evidence="1">The sequence shown here is derived from an EMBL/GenBank/DDBJ whole genome shotgun (WGS) entry which is preliminary data.</text>
</comment>
<dbReference type="Proteomes" id="UP000441522">
    <property type="component" value="Unassembled WGS sequence"/>
</dbReference>
<reference evidence="1 2" key="1">
    <citation type="journal article" date="2019" name="Nat. Med.">
        <title>A library of human gut bacterial isolates paired with longitudinal multiomics data enables mechanistic microbiome research.</title>
        <authorList>
            <person name="Poyet M."/>
            <person name="Groussin M."/>
            <person name="Gibbons S.M."/>
            <person name="Avila-Pacheco J."/>
            <person name="Jiang X."/>
            <person name="Kearney S.M."/>
            <person name="Perrotta A.R."/>
            <person name="Berdy B."/>
            <person name="Zhao S."/>
            <person name="Lieberman T.D."/>
            <person name="Swanson P.K."/>
            <person name="Smith M."/>
            <person name="Roesemann S."/>
            <person name="Alexander J.E."/>
            <person name="Rich S.A."/>
            <person name="Livny J."/>
            <person name="Vlamakis H."/>
            <person name="Clish C."/>
            <person name="Bullock K."/>
            <person name="Deik A."/>
            <person name="Scott J."/>
            <person name="Pierce K.A."/>
            <person name="Xavier R.J."/>
            <person name="Alm E.J."/>
        </authorList>
    </citation>
    <scope>NUCLEOTIDE SEQUENCE [LARGE SCALE GENOMIC DNA]</scope>
    <source>
        <strain evidence="1 2">BIOML-A5</strain>
    </source>
</reference>
<organism evidence="1 2">
    <name type="scientific">Phocaeicola vulgatus</name>
    <name type="common">Bacteroides vulgatus</name>
    <dbReference type="NCBI Taxonomy" id="821"/>
    <lineage>
        <taxon>Bacteria</taxon>
        <taxon>Pseudomonadati</taxon>
        <taxon>Bacteroidota</taxon>
        <taxon>Bacteroidia</taxon>
        <taxon>Bacteroidales</taxon>
        <taxon>Bacteroidaceae</taxon>
        <taxon>Phocaeicola</taxon>
    </lineage>
</organism>
<dbReference type="RefSeq" id="WP_115648809.1">
    <property type="nucleotide sequence ID" value="NZ_CP072234.1"/>
</dbReference>
<dbReference type="EMBL" id="WCWW01000001">
    <property type="protein sequence ID" value="KAB3860972.1"/>
    <property type="molecule type" value="Genomic_DNA"/>
</dbReference>
<evidence type="ECO:0000313" key="2">
    <source>
        <dbReference type="Proteomes" id="UP000441522"/>
    </source>
</evidence>
<proteinExistence type="predicted"/>
<sequence>MNPITKFEWKDNIEQEKDLLEYISILEELYIPDFDYDTDSPYYYGYERINKSEVSAEEWEEICNQPIYINVSETLRTFGDRYNKGLIAEHFNYANYMKHELIQQFIRGLDLDADKFWMLLLFIYDYSYHYYIEGIDMGESPNEQLLKFTKAIIDNVESFDEKTGSIFTQSTTLKICVEGERNIIIDNPTAIHYIADATLKMMQQDDLNSIGIMSHKRRLGTSTSTKDSPFITFFAKMFLDFFNTQSQVILKRKKGAKYSQKETDLICQLIAFTKLSTKSCWSQTENDTLKAFLKQYKDFEPSTINSVYPSFRM</sequence>
<evidence type="ECO:0000313" key="1">
    <source>
        <dbReference type="EMBL" id="KAB3860972.1"/>
    </source>
</evidence>
<name>A0A380Z6Q4_PHOVU</name>
<gene>
    <name evidence="1" type="ORF">GAS29_00950</name>
</gene>